<dbReference type="SUPFAM" id="SSF50978">
    <property type="entry name" value="WD40 repeat-like"/>
    <property type="match status" value="1"/>
</dbReference>
<keyword evidence="2" id="KW-0813">Transport</keyword>
<keyword evidence="5" id="KW-0677">Repeat</keyword>
<dbReference type="AlphaFoldDB" id="A0A443SQU9"/>
<dbReference type="PANTHER" id="PTHR23284">
    <property type="entry name" value="PROLACTIN REGULATORY ELEMENT BINDING PROTEIN"/>
    <property type="match status" value="1"/>
</dbReference>
<gene>
    <name evidence="14" type="ORF">B4U80_11287</name>
</gene>
<evidence type="ECO:0000256" key="3">
    <source>
        <dbReference type="ARBA" id="ARBA00022574"/>
    </source>
</evidence>
<dbReference type="GO" id="GO:0005789">
    <property type="term" value="C:endoplasmic reticulum membrane"/>
    <property type="evidence" value="ECO:0007669"/>
    <property type="project" value="UniProtKB-SubCell"/>
</dbReference>
<evidence type="ECO:0000256" key="8">
    <source>
        <dbReference type="ARBA" id="ARBA00022927"/>
    </source>
</evidence>
<evidence type="ECO:0000256" key="13">
    <source>
        <dbReference type="SAM" id="Phobius"/>
    </source>
</evidence>
<evidence type="ECO:0000256" key="6">
    <source>
        <dbReference type="ARBA" id="ARBA00022824"/>
    </source>
</evidence>
<dbReference type="EMBL" id="NCKV01000723">
    <property type="protein sequence ID" value="RWS29894.1"/>
    <property type="molecule type" value="Genomic_DNA"/>
</dbReference>
<dbReference type="Pfam" id="PF00400">
    <property type="entry name" value="WD40"/>
    <property type="match status" value="2"/>
</dbReference>
<feature type="repeat" description="WD" evidence="11">
    <location>
        <begin position="249"/>
        <end position="290"/>
    </location>
</feature>
<organism evidence="14 15">
    <name type="scientific">Leptotrombidium deliense</name>
    <dbReference type="NCBI Taxonomy" id="299467"/>
    <lineage>
        <taxon>Eukaryota</taxon>
        <taxon>Metazoa</taxon>
        <taxon>Ecdysozoa</taxon>
        <taxon>Arthropoda</taxon>
        <taxon>Chelicerata</taxon>
        <taxon>Arachnida</taxon>
        <taxon>Acari</taxon>
        <taxon>Acariformes</taxon>
        <taxon>Trombidiformes</taxon>
        <taxon>Prostigmata</taxon>
        <taxon>Anystina</taxon>
        <taxon>Parasitengona</taxon>
        <taxon>Trombiculoidea</taxon>
        <taxon>Trombiculidae</taxon>
        <taxon>Leptotrombidium</taxon>
    </lineage>
</organism>
<dbReference type="SMART" id="SM00320">
    <property type="entry name" value="WD40"/>
    <property type="match status" value="5"/>
</dbReference>
<protein>
    <submittedName>
        <fullName evidence="14">Prolactin regulatory element-binding protein-like protein</fullName>
    </submittedName>
</protein>
<dbReference type="GO" id="GO:0006888">
    <property type="term" value="P:endoplasmic reticulum to Golgi vesicle-mediated transport"/>
    <property type="evidence" value="ECO:0007669"/>
    <property type="project" value="TreeGrafter"/>
</dbReference>
<feature type="repeat" description="WD" evidence="11">
    <location>
        <begin position="207"/>
        <end position="239"/>
    </location>
</feature>
<proteinExistence type="predicted"/>
<comment type="caution">
    <text evidence="14">The sequence shown here is derived from an EMBL/GenBank/DDBJ whole genome shotgun (WGS) entry which is preliminary data.</text>
</comment>
<dbReference type="InterPro" id="IPR001680">
    <property type="entry name" value="WD40_rpt"/>
</dbReference>
<dbReference type="InterPro" id="IPR015943">
    <property type="entry name" value="WD40/YVTN_repeat-like_dom_sf"/>
</dbReference>
<dbReference type="GO" id="GO:0005085">
    <property type="term" value="F:guanyl-nucleotide exchange factor activity"/>
    <property type="evidence" value="ECO:0007669"/>
    <property type="project" value="InterPro"/>
</dbReference>
<feature type="transmembrane region" description="Helical" evidence="13">
    <location>
        <begin position="376"/>
        <end position="394"/>
    </location>
</feature>
<evidence type="ECO:0000313" key="14">
    <source>
        <dbReference type="EMBL" id="RWS29894.1"/>
    </source>
</evidence>
<dbReference type="VEuPathDB" id="VectorBase:LDEU002150"/>
<keyword evidence="8" id="KW-0653">Protein transport</keyword>
<keyword evidence="6" id="KW-0256">Endoplasmic reticulum</keyword>
<evidence type="ECO:0000256" key="5">
    <source>
        <dbReference type="ARBA" id="ARBA00022737"/>
    </source>
</evidence>
<dbReference type="InterPro" id="IPR036322">
    <property type="entry name" value="WD40_repeat_dom_sf"/>
</dbReference>
<feature type="region of interest" description="Disordered" evidence="12">
    <location>
        <begin position="127"/>
        <end position="164"/>
    </location>
</feature>
<evidence type="ECO:0000256" key="2">
    <source>
        <dbReference type="ARBA" id="ARBA00022448"/>
    </source>
</evidence>
<evidence type="ECO:0000256" key="12">
    <source>
        <dbReference type="SAM" id="MobiDB-lite"/>
    </source>
</evidence>
<keyword evidence="10 13" id="KW-0472">Membrane</keyword>
<keyword evidence="15" id="KW-1185">Reference proteome</keyword>
<dbReference type="Gene3D" id="2.130.10.10">
    <property type="entry name" value="YVTN repeat-like/Quinoprotein amine dehydrogenase"/>
    <property type="match status" value="1"/>
</dbReference>
<evidence type="ECO:0000256" key="11">
    <source>
        <dbReference type="PROSITE-ProRule" id="PRU00221"/>
    </source>
</evidence>
<accession>A0A443SQU9</accession>
<keyword evidence="3 11" id="KW-0853">WD repeat</keyword>
<evidence type="ECO:0000256" key="4">
    <source>
        <dbReference type="ARBA" id="ARBA00022692"/>
    </source>
</evidence>
<keyword evidence="7" id="KW-0931">ER-Golgi transport</keyword>
<evidence type="ECO:0000256" key="7">
    <source>
        <dbReference type="ARBA" id="ARBA00022892"/>
    </source>
</evidence>
<comment type="subcellular location">
    <subcellularLocation>
        <location evidence="1">Endoplasmic reticulum membrane</location>
        <topology evidence="1">Single-pass membrane protein</topology>
    </subcellularLocation>
</comment>
<dbReference type="OrthoDB" id="2013972at2759"/>
<feature type="transmembrane region" description="Helical" evidence="13">
    <location>
        <begin position="465"/>
        <end position="490"/>
    </location>
</feature>
<dbReference type="GO" id="GO:0015031">
    <property type="term" value="P:protein transport"/>
    <property type="evidence" value="ECO:0007669"/>
    <property type="project" value="UniProtKB-KW"/>
</dbReference>
<dbReference type="PROSITE" id="PS50082">
    <property type="entry name" value="WD_REPEATS_2"/>
    <property type="match status" value="2"/>
</dbReference>
<keyword evidence="9 13" id="KW-1133">Transmembrane helix</keyword>
<sequence length="495" mass="55307">MSAKRDKSHLLARVNFPLYTVKAVGERHILVAGGGGMAKTGISNALEIYELIYEKSIDACRAVRVAHFDTGSFICCKCFILMLFLGNRAIMSSAVFNEDNNFVLAAGGIDGMCIAYKMKYSVNGFDNESRRRSSGSIDIKDGGEGLRRRRLSSNSSVKDDKENDVNVLNRPLKKNLDSQSRLGDDEYPNIGFVINKMRSIQSDFNNREGEEPFVKVIRFSNASKMLVTGGADGHIRCWKYPEFKKILDIAAHSDEVDDIDIHPEGNTILSVSRDGHGYVWNAKTGSKICELEYVLPISRNSVKPIKYNFRSIRYGIVEGDSSNLRIFTILNPVVRQKPPNPSYLCKWNTKKYIIEKTVSVGPEVLSAMTISDDGRFLGVGTLSGTIYVYISYSLQRLYRMPKAHNIFITGVEFLKSSRETQNLTGDKDASLISISVDNHIVVHHIPKQGTIYNLQFDSEFNMQNLILATLGFLGSGLMFTITLLVVYILLDLLGL</sequence>
<dbReference type="Proteomes" id="UP000288716">
    <property type="component" value="Unassembled WGS sequence"/>
</dbReference>
<dbReference type="PANTHER" id="PTHR23284:SF0">
    <property type="entry name" value="PROLACTIN REGULATORY ELEMENT-BINDING PROTEIN"/>
    <property type="match status" value="1"/>
</dbReference>
<dbReference type="STRING" id="299467.A0A443SQU9"/>
<dbReference type="PROSITE" id="PS50294">
    <property type="entry name" value="WD_REPEATS_REGION"/>
    <property type="match status" value="1"/>
</dbReference>
<dbReference type="InterPro" id="IPR045260">
    <property type="entry name" value="Sec12-like"/>
</dbReference>
<keyword evidence="4 13" id="KW-0812">Transmembrane</keyword>
<evidence type="ECO:0000256" key="10">
    <source>
        <dbReference type="ARBA" id="ARBA00023136"/>
    </source>
</evidence>
<reference evidence="14 15" key="1">
    <citation type="journal article" date="2018" name="Gigascience">
        <title>Genomes of trombidid mites reveal novel predicted allergens and laterally-transferred genes associated with secondary metabolism.</title>
        <authorList>
            <person name="Dong X."/>
            <person name="Chaisiri K."/>
            <person name="Xia D."/>
            <person name="Armstrong S.D."/>
            <person name="Fang Y."/>
            <person name="Donnelly M.J."/>
            <person name="Kadowaki T."/>
            <person name="McGarry J.W."/>
            <person name="Darby A.C."/>
            <person name="Makepeace B.L."/>
        </authorList>
    </citation>
    <scope>NUCLEOTIDE SEQUENCE [LARGE SCALE GENOMIC DNA]</scope>
    <source>
        <strain evidence="14">UoL-UT</strain>
    </source>
</reference>
<evidence type="ECO:0000256" key="9">
    <source>
        <dbReference type="ARBA" id="ARBA00022989"/>
    </source>
</evidence>
<evidence type="ECO:0000256" key="1">
    <source>
        <dbReference type="ARBA" id="ARBA00004389"/>
    </source>
</evidence>
<evidence type="ECO:0000313" key="15">
    <source>
        <dbReference type="Proteomes" id="UP000288716"/>
    </source>
</evidence>
<name>A0A443SQU9_9ACAR</name>
<dbReference type="GO" id="GO:0003400">
    <property type="term" value="P:regulation of COPII vesicle coating"/>
    <property type="evidence" value="ECO:0007669"/>
    <property type="project" value="TreeGrafter"/>
</dbReference>